<sequence>MEFSKIFYFLSVSIVLTLAPGPDNLFVMIQSITQGKKAGIATSLGLCTGVLFHTTAAALGISAIIYKSALMFKLVKYLGAFYLIYLAYKAYKDKNEILHPQEGEKLDSVSLYKKGVIMNILNPKVSLFFLAFLPQFINESGRSIPLQMVFLGLVFIMQALLIFTIICLFSEKLGEKIMHNENIWGKIGIVKSLVFTMIGLKMAID</sequence>
<organism evidence="7 8">
    <name type="scientific">Anaeromicrobium sediminis</name>
    <dbReference type="NCBI Taxonomy" id="1478221"/>
    <lineage>
        <taxon>Bacteria</taxon>
        <taxon>Bacillati</taxon>
        <taxon>Bacillota</taxon>
        <taxon>Clostridia</taxon>
        <taxon>Peptostreptococcales</taxon>
        <taxon>Thermotaleaceae</taxon>
        <taxon>Anaeromicrobium</taxon>
    </lineage>
</organism>
<feature type="transmembrane region" description="Helical" evidence="6">
    <location>
        <begin position="183"/>
        <end position="204"/>
    </location>
</feature>
<keyword evidence="8" id="KW-1185">Reference proteome</keyword>
<evidence type="ECO:0000256" key="3">
    <source>
        <dbReference type="ARBA" id="ARBA00022692"/>
    </source>
</evidence>
<evidence type="ECO:0000313" key="7">
    <source>
        <dbReference type="EMBL" id="PAB59792.1"/>
    </source>
</evidence>
<keyword evidence="3 6" id="KW-0812">Transmembrane</keyword>
<dbReference type="AlphaFoldDB" id="A0A267MK48"/>
<evidence type="ECO:0000256" key="6">
    <source>
        <dbReference type="SAM" id="Phobius"/>
    </source>
</evidence>
<dbReference type="EMBL" id="NIBG01000005">
    <property type="protein sequence ID" value="PAB59792.1"/>
    <property type="molecule type" value="Genomic_DNA"/>
</dbReference>
<dbReference type="Proteomes" id="UP000216024">
    <property type="component" value="Unassembled WGS sequence"/>
</dbReference>
<dbReference type="GO" id="GO:0015171">
    <property type="term" value="F:amino acid transmembrane transporter activity"/>
    <property type="evidence" value="ECO:0007669"/>
    <property type="project" value="TreeGrafter"/>
</dbReference>
<dbReference type="PANTHER" id="PTHR30086:SF20">
    <property type="entry name" value="ARGININE EXPORTER PROTEIN ARGO-RELATED"/>
    <property type="match status" value="1"/>
</dbReference>
<feature type="transmembrane region" description="Helical" evidence="6">
    <location>
        <begin position="38"/>
        <end position="64"/>
    </location>
</feature>
<dbReference type="GO" id="GO:0005886">
    <property type="term" value="C:plasma membrane"/>
    <property type="evidence" value="ECO:0007669"/>
    <property type="project" value="UniProtKB-SubCell"/>
</dbReference>
<keyword evidence="2" id="KW-1003">Cell membrane</keyword>
<feature type="transmembrane region" description="Helical" evidence="6">
    <location>
        <begin position="149"/>
        <end position="171"/>
    </location>
</feature>
<dbReference type="PIRSF" id="PIRSF006324">
    <property type="entry name" value="LeuE"/>
    <property type="match status" value="1"/>
</dbReference>
<comment type="caution">
    <text evidence="7">The sequence shown here is derived from an EMBL/GenBank/DDBJ whole genome shotgun (WGS) entry which is preliminary data.</text>
</comment>
<comment type="subcellular location">
    <subcellularLocation>
        <location evidence="1">Cell membrane</location>
        <topology evidence="1">Multi-pass membrane protein</topology>
    </subcellularLocation>
</comment>
<reference evidence="7 8" key="1">
    <citation type="submission" date="2017-06" db="EMBL/GenBank/DDBJ databases">
        <title>Draft genome sequence of anaerobic fermentative bacterium Anaeromicrobium sediminis DY2726D isolated from West Pacific Ocean sediments.</title>
        <authorList>
            <person name="Zeng X."/>
        </authorList>
    </citation>
    <scope>NUCLEOTIDE SEQUENCE [LARGE SCALE GENOMIC DNA]</scope>
    <source>
        <strain evidence="7 8">DY2726D</strain>
    </source>
</reference>
<keyword evidence="5 6" id="KW-0472">Membrane</keyword>
<proteinExistence type="predicted"/>
<evidence type="ECO:0000256" key="1">
    <source>
        <dbReference type="ARBA" id="ARBA00004651"/>
    </source>
</evidence>
<evidence type="ECO:0000313" key="8">
    <source>
        <dbReference type="Proteomes" id="UP000216024"/>
    </source>
</evidence>
<gene>
    <name evidence="7" type="ORF">CCE28_07495</name>
</gene>
<feature type="transmembrane region" description="Helical" evidence="6">
    <location>
        <begin position="116"/>
        <end position="137"/>
    </location>
</feature>
<protein>
    <submittedName>
        <fullName evidence="7">Threonine transporter RhtB</fullName>
    </submittedName>
</protein>
<feature type="transmembrane region" description="Helical" evidence="6">
    <location>
        <begin position="6"/>
        <end position="26"/>
    </location>
</feature>
<evidence type="ECO:0000256" key="5">
    <source>
        <dbReference type="ARBA" id="ARBA00023136"/>
    </source>
</evidence>
<keyword evidence="4 6" id="KW-1133">Transmembrane helix</keyword>
<dbReference type="RefSeq" id="WP_095132562.1">
    <property type="nucleotide sequence ID" value="NZ_NIBG01000005.1"/>
</dbReference>
<dbReference type="OrthoDB" id="9784202at2"/>
<dbReference type="InterPro" id="IPR001123">
    <property type="entry name" value="LeuE-type"/>
</dbReference>
<dbReference type="Pfam" id="PF01810">
    <property type="entry name" value="LysE"/>
    <property type="match status" value="1"/>
</dbReference>
<evidence type="ECO:0000256" key="2">
    <source>
        <dbReference type="ARBA" id="ARBA00022475"/>
    </source>
</evidence>
<evidence type="ECO:0000256" key="4">
    <source>
        <dbReference type="ARBA" id="ARBA00022989"/>
    </source>
</evidence>
<accession>A0A267MK48</accession>
<name>A0A267MK48_9FIRM</name>
<dbReference type="PANTHER" id="PTHR30086">
    <property type="entry name" value="ARGININE EXPORTER PROTEIN ARGO"/>
    <property type="match status" value="1"/>
</dbReference>